<organism evidence="6 7">
    <name type="scientific">Lysobacter niastensis</name>
    <dbReference type="NCBI Taxonomy" id="380629"/>
    <lineage>
        <taxon>Bacteria</taxon>
        <taxon>Pseudomonadati</taxon>
        <taxon>Pseudomonadota</taxon>
        <taxon>Gammaproteobacteria</taxon>
        <taxon>Lysobacterales</taxon>
        <taxon>Lysobacteraceae</taxon>
        <taxon>Lysobacter</taxon>
    </lineage>
</organism>
<dbReference type="EMBL" id="JAVDVY010000002">
    <property type="protein sequence ID" value="MDR7135225.1"/>
    <property type="molecule type" value="Genomic_DNA"/>
</dbReference>
<evidence type="ECO:0000256" key="3">
    <source>
        <dbReference type="ARBA" id="ARBA00022741"/>
    </source>
</evidence>
<evidence type="ECO:0000313" key="7">
    <source>
        <dbReference type="Proteomes" id="UP001251524"/>
    </source>
</evidence>
<keyword evidence="3" id="KW-0547">Nucleotide-binding</keyword>
<dbReference type="InterPro" id="IPR050683">
    <property type="entry name" value="Bact_Polysacc_Export_ATP-bd"/>
</dbReference>
<reference evidence="6 7" key="1">
    <citation type="submission" date="2023-07" db="EMBL/GenBank/DDBJ databases">
        <title>Sorghum-associated microbial communities from plants grown in Nebraska, USA.</title>
        <authorList>
            <person name="Schachtman D."/>
        </authorList>
    </citation>
    <scope>NUCLEOTIDE SEQUENCE [LARGE SCALE GENOMIC DNA]</scope>
    <source>
        <strain evidence="6 7">BE198</strain>
    </source>
</reference>
<dbReference type="RefSeq" id="WP_310062756.1">
    <property type="nucleotide sequence ID" value="NZ_JAVDVY010000002.1"/>
</dbReference>
<accession>A0ABU1WCT6</accession>
<dbReference type="PANTHER" id="PTHR46743">
    <property type="entry name" value="TEICHOIC ACIDS EXPORT ATP-BINDING PROTEIN TAGH"/>
    <property type="match status" value="1"/>
</dbReference>
<dbReference type="Proteomes" id="UP001251524">
    <property type="component" value="Unassembled WGS sequence"/>
</dbReference>
<dbReference type="CDD" id="cd10147">
    <property type="entry name" value="Wzt_C-like"/>
    <property type="match status" value="1"/>
</dbReference>
<dbReference type="Gene3D" id="2.70.50.60">
    <property type="entry name" value="abc- transporter (atp binding component) like domain"/>
    <property type="match status" value="1"/>
</dbReference>
<dbReference type="PANTHER" id="PTHR46743:SF2">
    <property type="entry name" value="TEICHOIC ACIDS EXPORT ATP-BINDING PROTEIN TAGH"/>
    <property type="match status" value="1"/>
</dbReference>
<dbReference type="InterPro" id="IPR003593">
    <property type="entry name" value="AAA+_ATPase"/>
</dbReference>
<dbReference type="GO" id="GO:0005524">
    <property type="term" value="F:ATP binding"/>
    <property type="evidence" value="ECO:0007669"/>
    <property type="project" value="UniProtKB-KW"/>
</dbReference>
<dbReference type="SMART" id="SM00382">
    <property type="entry name" value="AAA"/>
    <property type="match status" value="1"/>
</dbReference>
<keyword evidence="7" id="KW-1185">Reference proteome</keyword>
<proteinExistence type="inferred from homology"/>
<dbReference type="Pfam" id="PF00005">
    <property type="entry name" value="ABC_tran"/>
    <property type="match status" value="1"/>
</dbReference>
<evidence type="ECO:0000256" key="4">
    <source>
        <dbReference type="ARBA" id="ARBA00022840"/>
    </source>
</evidence>
<feature type="domain" description="ABC transporter" evidence="5">
    <location>
        <begin position="24"/>
        <end position="272"/>
    </location>
</feature>
<gene>
    <name evidence="6" type="ORF">J2X06_002434</name>
</gene>
<comment type="similarity">
    <text evidence="1">Belongs to the ABC transporter superfamily.</text>
</comment>
<sequence>MSSEQWIAVDKAEIPAASKGDIAIRVSHVSKCFQIYEQPFDRIKQALMPRLKRHVGTNAHNYFREFWALNDVSFEVKRGDTVGIIGRNGSGKSTLLQTICGTLEPTTGEIEVHGRIAALLELGAGFNPEFTGRENVYMSASILGLTKAEIDAKYDDIVAFADIGDFLDQPVKAYSSGMYVRLAFAVIAHVEADILVIDEALAVGDAIFVQKCMRFLRAFRERGTLLFVSHDTSTVLNFCQSAIWLDKGRVRMHGTAQDTSNAYLEFCQQEIYGDAIRSRSAGGRDLPTVSKDQPLKVDDSTRVYLFDNISNSEGWNTGKASIRSVELSGEDGQLLTSFAGGDRVVLRIRAQANERLESPIIGFFVKDRLGQSLFGEHTFTYVQPPMEAMAGDELEATFVFSLPLLPNGDYSMTVSIADGDPLNHTQHEWLHDAVLIKVSSPTLRYGLVGIPFEAVSMRRVGGAQ</sequence>
<evidence type="ECO:0000256" key="1">
    <source>
        <dbReference type="ARBA" id="ARBA00005417"/>
    </source>
</evidence>
<keyword evidence="4 6" id="KW-0067">ATP-binding</keyword>
<comment type="caution">
    <text evidence="6">The sequence shown here is derived from an EMBL/GenBank/DDBJ whole genome shotgun (WGS) entry which is preliminary data.</text>
</comment>
<dbReference type="Gene3D" id="3.40.50.300">
    <property type="entry name" value="P-loop containing nucleotide triphosphate hydrolases"/>
    <property type="match status" value="1"/>
</dbReference>
<evidence type="ECO:0000256" key="2">
    <source>
        <dbReference type="ARBA" id="ARBA00022448"/>
    </source>
</evidence>
<name>A0ABU1WCT6_9GAMM</name>
<dbReference type="InterPro" id="IPR027417">
    <property type="entry name" value="P-loop_NTPase"/>
</dbReference>
<dbReference type="InterPro" id="IPR015860">
    <property type="entry name" value="ABC_transpr_TagH-like"/>
</dbReference>
<keyword evidence="2" id="KW-0813">Transport</keyword>
<dbReference type="SUPFAM" id="SSF52540">
    <property type="entry name" value="P-loop containing nucleoside triphosphate hydrolases"/>
    <property type="match status" value="1"/>
</dbReference>
<evidence type="ECO:0000313" key="6">
    <source>
        <dbReference type="EMBL" id="MDR7135225.1"/>
    </source>
</evidence>
<dbReference type="Pfam" id="PF14524">
    <property type="entry name" value="Wzt_C"/>
    <property type="match status" value="1"/>
</dbReference>
<dbReference type="CDD" id="cd03220">
    <property type="entry name" value="ABC_KpsT_Wzt"/>
    <property type="match status" value="1"/>
</dbReference>
<evidence type="ECO:0000259" key="5">
    <source>
        <dbReference type="PROSITE" id="PS50893"/>
    </source>
</evidence>
<dbReference type="PROSITE" id="PS50893">
    <property type="entry name" value="ABC_TRANSPORTER_2"/>
    <property type="match status" value="1"/>
</dbReference>
<protein>
    <submittedName>
        <fullName evidence="6">Lipopolysaccharide transport system ATP-binding protein</fullName>
    </submittedName>
</protein>
<dbReference type="InterPro" id="IPR029439">
    <property type="entry name" value="Wzt_C"/>
</dbReference>
<dbReference type="InterPro" id="IPR003439">
    <property type="entry name" value="ABC_transporter-like_ATP-bd"/>
</dbReference>